<keyword evidence="3" id="KW-1185">Reference proteome</keyword>
<feature type="compositionally biased region" description="Low complexity" evidence="1">
    <location>
        <begin position="113"/>
        <end position="128"/>
    </location>
</feature>
<sequence length="278" mass="30394">MDTNRHRCFSAVNDKTPWIRTPYLRGRGHLASVSTAGFENRHAWGDTLAMAAGGGTAVGLFSGLCLAVRSDLAPLCALAEFAAVVTEHWPGMKGRERQPKTTPIRHPLPIAWPEGPSAKPPAAAGPRGQQHLEFRPPPPPRTAGLLTGSGFPAPCSFASQRSRFDVLQHLGSRPRSKAGRNSPRQSCNHVVRLLPLRRRGRNTRQRPETFGKLLYRAEVAKGHQQALNPPRHVSKCPHPRNCSLVRRPTRSPYGATSALRTVENEALKPLESARTGPL</sequence>
<dbReference type="AlphaFoldDB" id="A0A8H6U6Y4"/>
<evidence type="ECO:0000313" key="3">
    <source>
        <dbReference type="Proteomes" id="UP000639643"/>
    </source>
</evidence>
<accession>A0A8H6U6Y4</accession>
<reference evidence="2" key="1">
    <citation type="journal article" date="2020" name="Phytopathology">
        <title>Genome Sequence Resources of Colletotrichum truncatum, C. plurivorum, C. musicola, and C. sojae: Four Species Pathogenic to Soybean (Glycine max).</title>
        <authorList>
            <person name="Rogerio F."/>
            <person name="Boufleur T.R."/>
            <person name="Ciampi-Guillardi M."/>
            <person name="Sukno S.A."/>
            <person name="Thon M.R."/>
            <person name="Massola Junior N.S."/>
            <person name="Baroncelli R."/>
        </authorList>
    </citation>
    <scope>NUCLEOTIDE SEQUENCE</scope>
    <source>
        <strain evidence="2">LFN0074</strain>
    </source>
</reference>
<gene>
    <name evidence="2" type="ORF">CMUS01_02562</name>
</gene>
<comment type="caution">
    <text evidence="2">The sequence shown here is derived from an EMBL/GenBank/DDBJ whole genome shotgun (WGS) entry which is preliminary data.</text>
</comment>
<dbReference type="EMBL" id="WIGM01000054">
    <property type="protein sequence ID" value="KAF6842984.1"/>
    <property type="molecule type" value="Genomic_DNA"/>
</dbReference>
<proteinExistence type="predicted"/>
<evidence type="ECO:0000256" key="1">
    <source>
        <dbReference type="SAM" id="MobiDB-lite"/>
    </source>
</evidence>
<name>A0A8H6U6Y4_9PEZI</name>
<evidence type="ECO:0000313" key="2">
    <source>
        <dbReference type="EMBL" id="KAF6842984.1"/>
    </source>
</evidence>
<feature type="region of interest" description="Disordered" evidence="1">
    <location>
        <begin position="113"/>
        <end position="149"/>
    </location>
</feature>
<dbReference type="Proteomes" id="UP000639643">
    <property type="component" value="Unassembled WGS sequence"/>
</dbReference>
<organism evidence="2 3">
    <name type="scientific">Colletotrichum musicola</name>
    <dbReference type="NCBI Taxonomy" id="2175873"/>
    <lineage>
        <taxon>Eukaryota</taxon>
        <taxon>Fungi</taxon>
        <taxon>Dikarya</taxon>
        <taxon>Ascomycota</taxon>
        <taxon>Pezizomycotina</taxon>
        <taxon>Sordariomycetes</taxon>
        <taxon>Hypocreomycetidae</taxon>
        <taxon>Glomerellales</taxon>
        <taxon>Glomerellaceae</taxon>
        <taxon>Colletotrichum</taxon>
        <taxon>Colletotrichum orchidearum species complex</taxon>
    </lineage>
</organism>
<protein>
    <submittedName>
        <fullName evidence="2">Uncharacterized protein</fullName>
    </submittedName>
</protein>